<dbReference type="EMBL" id="CAUOFW020002358">
    <property type="protein sequence ID" value="CAK9153176.1"/>
    <property type="molecule type" value="Genomic_DNA"/>
</dbReference>
<dbReference type="AlphaFoldDB" id="A0ABC8SAL9"/>
<sequence length="348" mass="39517">MAAKVESLASSVQELSMNRSGPPSRYILKDGIGLNVASSFPVLDISVIDLGLLASSSPEGEEQLDRLRSALGYCGYFQTINHGIESSFLDQVHDLTREFFHLPMEEKKKYSREANDIDGYGNDVIYSEKQTLDWNDRLYLNTLPENIRKLKKWPKNPEKFSEMLCEYTTKLQGINEIILKAIAKSLNLEENCFVKQFGKKPTALARFNLYPPCPTPHLVLAAKAHGDASGTTYLLQDREVEGLQFLKDDKWYRAPIIPDAIVFNVGDQLEIMTNGIYKSPMHRVVTNKERERITAAFFFAPDPTSVVEPAEGLIDEKRPRLYKKVVDYTANCFELFQKGKRPIDALRI</sequence>
<evidence type="ECO:0000256" key="1">
    <source>
        <dbReference type="ARBA" id="ARBA00008056"/>
    </source>
</evidence>
<accession>A0ABC8SAL9</accession>
<comment type="caution">
    <text evidence="6">The sequence shown here is derived from an EMBL/GenBank/DDBJ whole genome shotgun (WGS) entry which is preliminary data.</text>
</comment>
<dbReference type="GO" id="GO:0046872">
    <property type="term" value="F:metal ion binding"/>
    <property type="evidence" value="ECO:0007669"/>
    <property type="project" value="UniProtKB-KW"/>
</dbReference>
<dbReference type="Pfam" id="PF03171">
    <property type="entry name" value="2OG-FeII_Oxy"/>
    <property type="match status" value="1"/>
</dbReference>
<reference evidence="6 7" key="1">
    <citation type="submission" date="2024-02" db="EMBL/GenBank/DDBJ databases">
        <authorList>
            <person name="Vignale AGUSTIN F."/>
            <person name="Sosa J E."/>
            <person name="Modenutti C."/>
        </authorList>
    </citation>
    <scope>NUCLEOTIDE SEQUENCE [LARGE SCALE GENOMIC DNA]</scope>
</reference>
<dbReference type="Gene3D" id="2.60.120.330">
    <property type="entry name" value="B-lactam Antibiotic, Isopenicillin N Synthase, Chain"/>
    <property type="match status" value="1"/>
</dbReference>
<evidence type="ECO:0000256" key="4">
    <source>
        <dbReference type="RuleBase" id="RU003682"/>
    </source>
</evidence>
<organism evidence="6 7">
    <name type="scientific">Ilex paraguariensis</name>
    <name type="common">yerba mate</name>
    <dbReference type="NCBI Taxonomy" id="185542"/>
    <lineage>
        <taxon>Eukaryota</taxon>
        <taxon>Viridiplantae</taxon>
        <taxon>Streptophyta</taxon>
        <taxon>Embryophyta</taxon>
        <taxon>Tracheophyta</taxon>
        <taxon>Spermatophyta</taxon>
        <taxon>Magnoliopsida</taxon>
        <taxon>eudicotyledons</taxon>
        <taxon>Gunneridae</taxon>
        <taxon>Pentapetalae</taxon>
        <taxon>asterids</taxon>
        <taxon>campanulids</taxon>
        <taxon>Aquifoliales</taxon>
        <taxon>Aquifoliaceae</taxon>
        <taxon>Ilex</taxon>
    </lineage>
</organism>
<name>A0ABC8SAL9_9AQUA</name>
<evidence type="ECO:0000256" key="2">
    <source>
        <dbReference type="ARBA" id="ARBA00022723"/>
    </source>
</evidence>
<dbReference type="FunFam" id="2.60.120.330:FF:000018">
    <property type="entry name" value="2-oxoglutarate (2OG) and Fe(II)-dependent oxygenase superfamily protein"/>
    <property type="match status" value="1"/>
</dbReference>
<dbReference type="InterPro" id="IPR044861">
    <property type="entry name" value="IPNS-like_FE2OG_OXY"/>
</dbReference>
<keyword evidence="7" id="KW-1185">Reference proteome</keyword>
<comment type="similarity">
    <text evidence="1 4">Belongs to the iron/ascorbate-dependent oxidoreductase family.</text>
</comment>
<keyword evidence="3 4" id="KW-0408">Iron</keyword>
<keyword evidence="4" id="KW-0560">Oxidoreductase</keyword>
<protein>
    <recommendedName>
        <fullName evidence="5">Fe2OG dioxygenase domain-containing protein</fullName>
    </recommendedName>
</protein>
<evidence type="ECO:0000259" key="5">
    <source>
        <dbReference type="PROSITE" id="PS51471"/>
    </source>
</evidence>
<dbReference type="InterPro" id="IPR005123">
    <property type="entry name" value="Oxoglu/Fe-dep_dioxygenase_dom"/>
</dbReference>
<keyword evidence="2 4" id="KW-0479">Metal-binding</keyword>
<dbReference type="InterPro" id="IPR026992">
    <property type="entry name" value="DIOX_N"/>
</dbReference>
<dbReference type="Pfam" id="PF14226">
    <property type="entry name" value="DIOX_N"/>
    <property type="match status" value="1"/>
</dbReference>
<dbReference type="GO" id="GO:0016705">
    <property type="term" value="F:oxidoreductase activity, acting on paired donors, with incorporation or reduction of molecular oxygen"/>
    <property type="evidence" value="ECO:0007669"/>
    <property type="project" value="UniProtKB-ARBA"/>
</dbReference>
<dbReference type="PANTHER" id="PTHR47991">
    <property type="entry name" value="OXOGLUTARATE/IRON-DEPENDENT DIOXYGENASE"/>
    <property type="match status" value="1"/>
</dbReference>
<dbReference type="InterPro" id="IPR050295">
    <property type="entry name" value="Plant_2OG-oxidoreductases"/>
</dbReference>
<feature type="domain" description="Fe2OG dioxygenase" evidence="5">
    <location>
        <begin position="201"/>
        <end position="301"/>
    </location>
</feature>
<evidence type="ECO:0000313" key="6">
    <source>
        <dbReference type="EMBL" id="CAK9153176.1"/>
    </source>
</evidence>
<evidence type="ECO:0000313" key="7">
    <source>
        <dbReference type="Proteomes" id="UP001642360"/>
    </source>
</evidence>
<dbReference type="SUPFAM" id="SSF51197">
    <property type="entry name" value="Clavaminate synthase-like"/>
    <property type="match status" value="1"/>
</dbReference>
<proteinExistence type="inferred from homology"/>
<evidence type="ECO:0000256" key="3">
    <source>
        <dbReference type="ARBA" id="ARBA00023004"/>
    </source>
</evidence>
<dbReference type="InterPro" id="IPR027443">
    <property type="entry name" value="IPNS-like_sf"/>
</dbReference>
<dbReference type="Proteomes" id="UP001642360">
    <property type="component" value="Unassembled WGS sequence"/>
</dbReference>
<dbReference type="PROSITE" id="PS51471">
    <property type="entry name" value="FE2OG_OXY"/>
    <property type="match status" value="1"/>
</dbReference>
<gene>
    <name evidence="6" type="ORF">ILEXP_LOCUS21424</name>
</gene>